<comment type="similarity">
    <text evidence="3">Belongs to the peptidase C54 family.</text>
</comment>
<dbReference type="PANTHER" id="PTHR22624">
    <property type="entry name" value="CYSTEINE PROTEASE ATG4"/>
    <property type="match status" value="1"/>
</dbReference>
<dbReference type="InterPro" id="IPR046792">
    <property type="entry name" value="Peptidase_C54_cat"/>
</dbReference>
<keyword evidence="6" id="KW-0645">Protease</keyword>
<dbReference type="EMBL" id="DS547125">
    <property type="protein sequence ID" value="EDR03346.1"/>
    <property type="molecule type" value="Genomic_DNA"/>
</dbReference>
<feature type="compositionally biased region" description="Acidic residues" evidence="13">
    <location>
        <begin position="797"/>
        <end position="826"/>
    </location>
</feature>
<dbReference type="AlphaFoldDB" id="B0DQ99"/>
<reference evidence="15 16" key="1">
    <citation type="journal article" date="2008" name="Nature">
        <title>The genome of Laccaria bicolor provides insights into mycorrhizal symbiosis.</title>
        <authorList>
            <person name="Martin F."/>
            <person name="Aerts A."/>
            <person name="Ahren D."/>
            <person name="Brun A."/>
            <person name="Danchin E.G.J."/>
            <person name="Duchaussoy F."/>
            <person name="Gibon J."/>
            <person name="Kohler A."/>
            <person name="Lindquist E."/>
            <person name="Pereda V."/>
            <person name="Salamov A."/>
            <person name="Shapiro H.J."/>
            <person name="Wuyts J."/>
            <person name="Blaudez D."/>
            <person name="Buee M."/>
            <person name="Brokstein P."/>
            <person name="Canbaeck B."/>
            <person name="Cohen D."/>
            <person name="Courty P.E."/>
            <person name="Coutinho P.M."/>
            <person name="Delaruelle C."/>
            <person name="Detter J.C."/>
            <person name="Deveau A."/>
            <person name="DiFazio S."/>
            <person name="Duplessis S."/>
            <person name="Fraissinet-Tachet L."/>
            <person name="Lucic E."/>
            <person name="Frey-Klett P."/>
            <person name="Fourrey C."/>
            <person name="Feussner I."/>
            <person name="Gay G."/>
            <person name="Grimwood J."/>
            <person name="Hoegger P.J."/>
            <person name="Jain P."/>
            <person name="Kilaru S."/>
            <person name="Labbe J."/>
            <person name="Lin Y.C."/>
            <person name="Legue V."/>
            <person name="Le Tacon F."/>
            <person name="Marmeisse R."/>
            <person name="Melayah D."/>
            <person name="Montanini B."/>
            <person name="Muratet M."/>
            <person name="Nehls U."/>
            <person name="Niculita-Hirzel H."/>
            <person name="Oudot-Le Secq M.P."/>
            <person name="Peter M."/>
            <person name="Quesneville H."/>
            <person name="Rajashekar B."/>
            <person name="Reich M."/>
            <person name="Rouhier N."/>
            <person name="Schmutz J."/>
            <person name="Yin T."/>
            <person name="Chalot M."/>
            <person name="Henrissat B."/>
            <person name="Kuees U."/>
            <person name="Lucas S."/>
            <person name="Van de Peer Y."/>
            <person name="Podila G.K."/>
            <person name="Polle A."/>
            <person name="Pukkila P.J."/>
            <person name="Richardson P.M."/>
            <person name="Rouze P."/>
            <person name="Sanders I.R."/>
            <person name="Stajich J.E."/>
            <person name="Tunlid A."/>
            <person name="Tuskan G."/>
            <person name="Grigoriev I.V."/>
        </authorList>
    </citation>
    <scope>NUCLEOTIDE SEQUENCE [LARGE SCALE GENOMIC DNA]</scope>
    <source>
        <strain evidence="16">S238N-H82 / ATCC MYA-4686</strain>
    </source>
</reference>
<dbReference type="PANTHER" id="PTHR22624:SF49">
    <property type="entry name" value="CYSTEINE PROTEASE"/>
    <property type="match status" value="1"/>
</dbReference>
<feature type="region of interest" description="Disordered" evidence="13">
    <location>
        <begin position="22"/>
        <end position="139"/>
    </location>
</feature>
<dbReference type="RefSeq" id="XP_001886142.1">
    <property type="nucleotide sequence ID" value="XM_001886107.1"/>
</dbReference>
<evidence type="ECO:0000256" key="2">
    <source>
        <dbReference type="ARBA" id="ARBA00004496"/>
    </source>
</evidence>
<feature type="domain" description="Peptidase C54 catalytic" evidence="14">
    <location>
        <begin position="721"/>
        <end position="774"/>
    </location>
</feature>
<evidence type="ECO:0000256" key="11">
    <source>
        <dbReference type="ARBA" id="ARBA00029362"/>
    </source>
</evidence>
<feature type="compositionally biased region" description="Low complexity" evidence="13">
    <location>
        <begin position="666"/>
        <end position="680"/>
    </location>
</feature>
<feature type="compositionally biased region" description="Polar residues" evidence="13">
    <location>
        <begin position="688"/>
        <end position="701"/>
    </location>
</feature>
<evidence type="ECO:0000256" key="13">
    <source>
        <dbReference type="SAM" id="MobiDB-lite"/>
    </source>
</evidence>
<feature type="compositionally biased region" description="Low complexity" evidence="13">
    <location>
        <begin position="118"/>
        <end position="130"/>
    </location>
</feature>
<dbReference type="Proteomes" id="UP000001194">
    <property type="component" value="Unassembled WGS sequence"/>
</dbReference>
<dbReference type="GO" id="GO:0035973">
    <property type="term" value="P:aggrephagy"/>
    <property type="evidence" value="ECO:0007669"/>
    <property type="project" value="TreeGrafter"/>
</dbReference>
<evidence type="ECO:0000313" key="15">
    <source>
        <dbReference type="EMBL" id="EDR03346.1"/>
    </source>
</evidence>
<evidence type="ECO:0000256" key="3">
    <source>
        <dbReference type="ARBA" id="ARBA00010958"/>
    </source>
</evidence>
<keyword evidence="4" id="KW-0813">Transport</keyword>
<accession>B0DQ99</accession>
<evidence type="ECO:0000256" key="12">
    <source>
        <dbReference type="ARBA" id="ARBA00030240"/>
    </source>
</evidence>
<proteinExistence type="inferred from homology"/>
<evidence type="ECO:0000256" key="8">
    <source>
        <dbReference type="ARBA" id="ARBA00022807"/>
    </source>
</evidence>
<dbReference type="GO" id="GO:0004197">
    <property type="term" value="F:cysteine-type endopeptidase activity"/>
    <property type="evidence" value="ECO:0007669"/>
    <property type="project" value="TreeGrafter"/>
</dbReference>
<dbReference type="GO" id="GO:0034727">
    <property type="term" value="P:piecemeal microautophagy of the nucleus"/>
    <property type="evidence" value="ECO:0007669"/>
    <property type="project" value="TreeGrafter"/>
</dbReference>
<comment type="catalytic activity">
    <reaction evidence="11">
        <text>[protein]-C-terminal L-amino acid-glycyl-phosphatidylethanolamide + H2O = [protein]-C-terminal L-amino acid-glycine + a 1,2-diacyl-sn-glycero-3-phosphoethanolamine</text>
        <dbReference type="Rhea" id="RHEA:67548"/>
        <dbReference type="Rhea" id="RHEA-COMP:17323"/>
        <dbReference type="Rhea" id="RHEA-COMP:17324"/>
        <dbReference type="ChEBI" id="CHEBI:15377"/>
        <dbReference type="ChEBI" id="CHEBI:64612"/>
        <dbReference type="ChEBI" id="CHEBI:172940"/>
        <dbReference type="ChEBI" id="CHEBI:172941"/>
    </reaction>
    <physiologicalReaction direction="left-to-right" evidence="11">
        <dbReference type="Rhea" id="RHEA:67549"/>
    </physiologicalReaction>
</comment>
<dbReference type="OrthoDB" id="2960936at2759"/>
<dbReference type="GO" id="GO:0016485">
    <property type="term" value="P:protein processing"/>
    <property type="evidence" value="ECO:0007669"/>
    <property type="project" value="TreeGrafter"/>
</dbReference>
<evidence type="ECO:0000256" key="4">
    <source>
        <dbReference type="ARBA" id="ARBA00022448"/>
    </source>
</evidence>
<feature type="compositionally biased region" description="Low complexity" evidence="13">
    <location>
        <begin position="830"/>
        <end position="847"/>
    </location>
</feature>
<dbReference type="GO" id="GO:0015031">
    <property type="term" value="P:protein transport"/>
    <property type="evidence" value="ECO:0007669"/>
    <property type="project" value="UniProtKB-KW"/>
</dbReference>
<feature type="compositionally biased region" description="Basic and acidic residues" evidence="13">
    <location>
        <begin position="875"/>
        <end position="886"/>
    </location>
</feature>
<dbReference type="GeneID" id="6081688"/>
<feature type="region of interest" description="Disordered" evidence="13">
    <location>
        <begin position="596"/>
        <end position="719"/>
    </location>
</feature>
<keyword evidence="5" id="KW-0963">Cytoplasm</keyword>
<dbReference type="InterPro" id="IPR038765">
    <property type="entry name" value="Papain-like_cys_pep_sf"/>
</dbReference>
<dbReference type="InterPro" id="IPR005078">
    <property type="entry name" value="Peptidase_C54"/>
</dbReference>
<feature type="compositionally biased region" description="Low complexity" evidence="13">
    <location>
        <begin position="287"/>
        <end position="316"/>
    </location>
</feature>
<feature type="compositionally biased region" description="Low complexity" evidence="13">
    <location>
        <begin position="946"/>
        <end position="956"/>
    </location>
</feature>
<feature type="domain" description="Peptidase C54 catalytic" evidence="14">
    <location>
        <begin position="336"/>
        <end position="629"/>
    </location>
</feature>
<feature type="compositionally biased region" description="Basic and acidic residues" evidence="13">
    <location>
        <begin position="614"/>
        <end position="624"/>
    </location>
</feature>
<dbReference type="InParanoid" id="B0DQ99"/>
<feature type="compositionally biased region" description="Acidic residues" evidence="13">
    <location>
        <begin position="899"/>
        <end position="913"/>
    </location>
</feature>
<dbReference type="KEGG" id="lbc:LACBIDRAFT_307494"/>
<keyword evidence="9" id="KW-0653">Protein transport</keyword>
<feature type="compositionally biased region" description="Basic and acidic residues" evidence="13">
    <location>
        <begin position="98"/>
        <end position="112"/>
    </location>
</feature>
<keyword evidence="8" id="KW-0788">Thiol protease</keyword>
<dbReference type="SUPFAM" id="SSF54001">
    <property type="entry name" value="Cysteine proteinases"/>
    <property type="match status" value="2"/>
</dbReference>
<dbReference type="Pfam" id="PF03416">
    <property type="entry name" value="Peptidase_C54"/>
    <property type="match status" value="2"/>
</dbReference>
<feature type="compositionally biased region" description="Polar residues" evidence="13">
    <location>
        <begin position="633"/>
        <end position="651"/>
    </location>
</feature>
<dbReference type="GO" id="GO:0019786">
    <property type="term" value="F:protein-phosphatidylethanolamide deconjugating activity"/>
    <property type="evidence" value="ECO:0007669"/>
    <property type="project" value="InterPro"/>
</dbReference>
<feature type="compositionally biased region" description="Low complexity" evidence="13">
    <location>
        <begin position="63"/>
        <end position="79"/>
    </location>
</feature>
<gene>
    <name evidence="15" type="ORF">LACBIDRAFT_307494</name>
</gene>
<keyword evidence="10" id="KW-0072">Autophagy</keyword>
<evidence type="ECO:0000313" key="16">
    <source>
        <dbReference type="Proteomes" id="UP000001194"/>
    </source>
</evidence>
<dbReference type="STRING" id="486041.B0DQ99"/>
<evidence type="ECO:0000256" key="9">
    <source>
        <dbReference type="ARBA" id="ARBA00022927"/>
    </source>
</evidence>
<keyword evidence="16" id="KW-1185">Reference proteome</keyword>
<feature type="compositionally biased region" description="Pro residues" evidence="13">
    <location>
        <begin position="917"/>
        <end position="931"/>
    </location>
</feature>
<comment type="subcellular location">
    <subcellularLocation>
        <location evidence="2">Cytoplasm</location>
    </subcellularLocation>
    <subcellularLocation>
        <location evidence="1">Preautophagosomal structure</location>
    </subcellularLocation>
</comment>
<feature type="region of interest" description="Disordered" evidence="13">
    <location>
        <begin position="786"/>
        <end position="1039"/>
    </location>
</feature>
<sequence>MHIQPLIVDPSSAPYFCFFMSNKNSRQSSPSTPPPNHAPSKLPKFLQKQSTRDRAKGLMDPNGSTSTSSLASGSSALASPEPTTAPTKTPRKGSKFLGIREKDKEDKSKRLSDTPPDTNNTTNNNGNNTTAEMDDPPVIVEPVNIPRPRTRSERPAISTSELQAHATLYSSTSSASRIGDLPTRLSGWFANTFSTSTTDLSLPSLLSQSSASPKSKASALLTAAKHGKGHLDKAMRYLLDSDALPDKCSEPIWLLGVQHPGYEPPPPSTRSGTPDVVRAGSPTMNLGPPGRRNSGSPPSFRSSTSSVASSTDMSPSQASSSTKHIHNPAANWPPVFYIDFTSRIWLTYRSHFPTPIKDTRLADLCGDAAPEIANSPTTVKTRPWNWGGEKTWSSDTGWGCMLRTGQSLLANALVHMHLGRDWRRPPYPVQTADYATYVQIVTWFLDTPAPEAPFSVHRMALAGKEFGTDVGQWFGPSVAAGAIKTLVNSFPESGLGVSVATDGTLFQSDVFAVSHGEMSSRSPRRIKTTTWGHRPVLLLLGIRLGIEGVNPIYYETIKLLYTFPQSVGIAGGRPSSSYYFVGSQADNLFYLDPHNTRPAIPLRPAPSPGQQRESTPESDRDSFNYRHARSPTHQRAPTSPSSVRTGSSTFSYHAPVSPSPLQQQFSTSSTDSSLSKSPSSFHGRWRSASASQAGSPMVSSSDMDHRELNGISFGGGRDTGLDPAQEHYCSAYSATELRTFHCERVRKMPLSGLDPSMLIGFLCRDEAEWWDFKKRVAELPKTIFSIQDEPPTWPSGSDDDDMGLESISEPDDLDMDMEGEDAEGEPFFESCSRSASNSSAGASNPGGSERGKSEDIDTEEDPVDPVTPGPNSRFDIIEIDPRKGGESFDDDDLQFHPEDEGETFDDDIEDDWVEPSLPTPTPAGPLPPPAVPEKDDPPSPPPAPPALTKSKSNGSTKKSKKGKKQIPVPVPIVRLPSQQSNKEHYPFPVTPAEEPCTSPQPRERSRNPSNKGGKRMHTARARDGGRTQSGGVKGILTDD</sequence>
<dbReference type="GO" id="GO:0000407">
    <property type="term" value="C:phagophore assembly site"/>
    <property type="evidence" value="ECO:0007669"/>
    <property type="project" value="UniProtKB-SubCell"/>
</dbReference>
<evidence type="ECO:0000256" key="10">
    <source>
        <dbReference type="ARBA" id="ARBA00023006"/>
    </source>
</evidence>
<dbReference type="GO" id="GO:0000423">
    <property type="term" value="P:mitophagy"/>
    <property type="evidence" value="ECO:0007669"/>
    <property type="project" value="TreeGrafter"/>
</dbReference>
<keyword evidence="7" id="KW-0378">Hydrolase</keyword>
<dbReference type="GO" id="GO:0000045">
    <property type="term" value="P:autophagosome assembly"/>
    <property type="evidence" value="ECO:0007669"/>
    <property type="project" value="TreeGrafter"/>
</dbReference>
<evidence type="ECO:0000256" key="1">
    <source>
        <dbReference type="ARBA" id="ARBA00004329"/>
    </source>
</evidence>
<protein>
    <recommendedName>
        <fullName evidence="12">Autophagy-related protein 4</fullName>
    </recommendedName>
</protein>
<organism evidence="16">
    <name type="scientific">Laccaria bicolor (strain S238N-H82 / ATCC MYA-4686)</name>
    <name type="common">Bicoloured deceiver</name>
    <name type="synonym">Laccaria laccata var. bicolor</name>
    <dbReference type="NCBI Taxonomy" id="486041"/>
    <lineage>
        <taxon>Eukaryota</taxon>
        <taxon>Fungi</taxon>
        <taxon>Dikarya</taxon>
        <taxon>Basidiomycota</taxon>
        <taxon>Agaricomycotina</taxon>
        <taxon>Agaricomycetes</taxon>
        <taxon>Agaricomycetidae</taxon>
        <taxon>Agaricales</taxon>
        <taxon>Agaricineae</taxon>
        <taxon>Hydnangiaceae</taxon>
        <taxon>Laccaria</taxon>
    </lineage>
</organism>
<name>B0DQ99_LACBS</name>
<dbReference type="HOGENOM" id="CLU_005225_0_0_1"/>
<feature type="region of interest" description="Disordered" evidence="13">
    <location>
        <begin position="259"/>
        <end position="325"/>
    </location>
</feature>
<evidence type="ECO:0000256" key="5">
    <source>
        <dbReference type="ARBA" id="ARBA00022490"/>
    </source>
</evidence>
<evidence type="ECO:0000256" key="6">
    <source>
        <dbReference type="ARBA" id="ARBA00022670"/>
    </source>
</evidence>
<evidence type="ECO:0000256" key="7">
    <source>
        <dbReference type="ARBA" id="ARBA00022801"/>
    </source>
</evidence>
<evidence type="ECO:0000259" key="14">
    <source>
        <dbReference type="Pfam" id="PF03416"/>
    </source>
</evidence>